<organism evidence="2 3">
    <name type="scientific">Kitasatospora cathayae</name>
    <dbReference type="NCBI Taxonomy" id="3004092"/>
    <lineage>
        <taxon>Bacteria</taxon>
        <taxon>Bacillati</taxon>
        <taxon>Actinomycetota</taxon>
        <taxon>Actinomycetes</taxon>
        <taxon>Kitasatosporales</taxon>
        <taxon>Streptomycetaceae</taxon>
        <taxon>Kitasatospora</taxon>
    </lineage>
</organism>
<evidence type="ECO:0000313" key="2">
    <source>
        <dbReference type="EMBL" id="WBP86120.1"/>
    </source>
</evidence>
<name>A0ABY7Q0H7_9ACTN</name>
<feature type="compositionally biased region" description="Basic and acidic residues" evidence="1">
    <location>
        <begin position="127"/>
        <end position="141"/>
    </location>
</feature>
<gene>
    <name evidence="2" type="ORF">O1G21_09885</name>
</gene>
<sequence>MRDGWIRVPVGGDAERWATRGGCRRVLLIVHNVTSATRLLDVVGLFRDDLRVQLLATCPGTSPFRSGTSALLTALGVPVLPWEQALDVEADLAISASFGGQLQAVKGRLVVLSHGVGYNKRLATPDTGHRTPDTGHRTPDTGHRAPVALGALAAGPVFGLSPEWALAEDGTPVADAMVLSHPIQLDRLRESCPEAAGTAVLGGDPCFDRILAAHPRREAFRRALGVRPGQRLVLLNSTWNPTSLFGDGGPEDVLPLLLSRLPELPVDEYRVAAVLHPNVWHGHGPGQIRLWLDGAVRAGLTPVDPVTDWRQALIAADAVVGDFGSVSYYAAAIGTPVLVAAPGLTVVEQSSQVAEFVREAPRLDPYAPLRPQLDAVLADGRVPSGPAVLTTSCPGEAAERLRALFHGLIGIPEPATPALLDPLPLPAHQPGRVTAPLRVLTEVDDGTVTLRRFAAARYEPDGPGDGHLAVHEDTLDPGALNLADLILQHTPPDRPEDPRLGPPRQWAAEVLGRHRSCALAALVTGPDTCTAFERTGLAWELTVHGLDPAAAASALLAWRAAHGRASPVELTVRSGGAAHRVTVTPSR</sequence>
<accession>A0ABY7Q0H7</accession>
<proteinExistence type="predicted"/>
<protein>
    <recommendedName>
        <fullName evidence="4">Translation initiation factor 2</fullName>
    </recommendedName>
</protein>
<feature type="region of interest" description="Disordered" evidence="1">
    <location>
        <begin position="122"/>
        <end position="141"/>
    </location>
</feature>
<reference evidence="3" key="1">
    <citation type="submission" date="2022-12" db="EMBL/GenBank/DDBJ databases">
        <authorList>
            <person name="Mo P."/>
        </authorList>
    </citation>
    <scope>NUCLEOTIDE SEQUENCE [LARGE SCALE GENOMIC DNA]</scope>
    <source>
        <strain evidence="3">HUAS 3-15</strain>
    </source>
</reference>
<dbReference type="SUPFAM" id="SSF53756">
    <property type="entry name" value="UDP-Glycosyltransferase/glycogen phosphorylase"/>
    <property type="match status" value="1"/>
</dbReference>
<dbReference type="Gene3D" id="3.40.50.12580">
    <property type="match status" value="1"/>
</dbReference>
<keyword evidence="3" id="KW-1185">Reference proteome</keyword>
<dbReference type="Proteomes" id="UP001212821">
    <property type="component" value="Chromosome"/>
</dbReference>
<evidence type="ECO:0008006" key="4">
    <source>
        <dbReference type="Google" id="ProtNLM"/>
    </source>
</evidence>
<dbReference type="InterPro" id="IPR043148">
    <property type="entry name" value="TagF_C"/>
</dbReference>
<evidence type="ECO:0000313" key="3">
    <source>
        <dbReference type="Proteomes" id="UP001212821"/>
    </source>
</evidence>
<dbReference type="RefSeq" id="WP_270142556.1">
    <property type="nucleotide sequence ID" value="NZ_CP115450.1"/>
</dbReference>
<dbReference type="EMBL" id="CP115450">
    <property type="protein sequence ID" value="WBP86120.1"/>
    <property type="molecule type" value="Genomic_DNA"/>
</dbReference>
<evidence type="ECO:0000256" key="1">
    <source>
        <dbReference type="SAM" id="MobiDB-lite"/>
    </source>
</evidence>